<dbReference type="SUPFAM" id="SSF48208">
    <property type="entry name" value="Six-hairpin glycosidases"/>
    <property type="match status" value="1"/>
</dbReference>
<evidence type="ECO:0000313" key="1">
    <source>
        <dbReference type="EMBL" id="MDI1488118.1"/>
    </source>
</evidence>
<protein>
    <recommendedName>
        <fullName evidence="3">Glycoside hydrolase family 76 protein</fullName>
    </recommendedName>
</protein>
<dbReference type="Proteomes" id="UP001161017">
    <property type="component" value="Unassembled WGS sequence"/>
</dbReference>
<evidence type="ECO:0000313" key="2">
    <source>
        <dbReference type="Proteomes" id="UP001161017"/>
    </source>
</evidence>
<dbReference type="InterPro" id="IPR053169">
    <property type="entry name" value="MUG_Protein"/>
</dbReference>
<dbReference type="AlphaFoldDB" id="A0AA43TU07"/>
<proteinExistence type="predicted"/>
<reference evidence="1" key="1">
    <citation type="journal article" date="2023" name="Genome Biol. Evol.">
        <title>First Whole Genome Sequence and Flow Cytometry Genome Size Data for the Lichen-Forming Fungus Ramalina farinacea (Ascomycota).</title>
        <authorList>
            <person name="Llewellyn T."/>
            <person name="Mian S."/>
            <person name="Hill R."/>
            <person name="Leitch I.J."/>
            <person name="Gaya E."/>
        </authorList>
    </citation>
    <scope>NUCLEOTIDE SEQUENCE</scope>
    <source>
        <strain evidence="1">LIQ254RAFAR</strain>
    </source>
</reference>
<sequence>MAFRRATVIGDYVDVNASFLPEAETIFANTYVAAQMITLSYEKHMTCMGPETITNLTTANRGLQLSDISLNLPTTIFKGFLNDYYDDEGWWALAWIKAYDLTRNPRYMTIAQTIFQDMTYGWDNGTCGGLWWDKGHTAINAIENELLISVAAHLANRVASQDKSAYVKWAKSTWDWFQATGMINVRGSINDGIDIKTCKNNLGQAWSYNQGVILGGLVELSRLTSNSSYLDTATKIANAAINRLGDAKHVIREPCEPNCGSDGPQFKGIFMRNLQMLQQAAPSPLFATTINANADSIWANDRDPNNNLGLIWAGPYQKGTASDHSSACDALIAAAALEAKTPP</sequence>
<comment type="caution">
    <text evidence="1">The sequence shown here is derived from an EMBL/GenBank/DDBJ whole genome shotgun (WGS) entry which is preliminary data.</text>
</comment>
<dbReference type="Gene3D" id="1.50.10.20">
    <property type="match status" value="1"/>
</dbReference>
<keyword evidence="2" id="KW-1185">Reference proteome</keyword>
<evidence type="ECO:0008006" key="3">
    <source>
        <dbReference type="Google" id="ProtNLM"/>
    </source>
</evidence>
<dbReference type="InterPro" id="IPR005198">
    <property type="entry name" value="Glyco_hydro_76"/>
</dbReference>
<dbReference type="PANTHER" id="PTHR47791">
    <property type="entry name" value="MEIOTICALLY UP-REGULATED GENE 191 PROTEIN"/>
    <property type="match status" value="1"/>
</dbReference>
<dbReference type="GO" id="GO:0005975">
    <property type="term" value="P:carbohydrate metabolic process"/>
    <property type="evidence" value="ECO:0007669"/>
    <property type="project" value="InterPro"/>
</dbReference>
<dbReference type="EMBL" id="JAPUFD010000007">
    <property type="protein sequence ID" value="MDI1488118.1"/>
    <property type="molecule type" value="Genomic_DNA"/>
</dbReference>
<dbReference type="Pfam" id="PF03663">
    <property type="entry name" value="Glyco_hydro_76"/>
    <property type="match status" value="1"/>
</dbReference>
<name>A0AA43TU07_9LECA</name>
<dbReference type="InterPro" id="IPR008928">
    <property type="entry name" value="6-hairpin_glycosidase_sf"/>
</dbReference>
<gene>
    <name evidence="1" type="ORF">OHK93_007392</name>
</gene>
<organism evidence="1 2">
    <name type="scientific">Ramalina farinacea</name>
    <dbReference type="NCBI Taxonomy" id="258253"/>
    <lineage>
        <taxon>Eukaryota</taxon>
        <taxon>Fungi</taxon>
        <taxon>Dikarya</taxon>
        <taxon>Ascomycota</taxon>
        <taxon>Pezizomycotina</taxon>
        <taxon>Lecanoromycetes</taxon>
        <taxon>OSLEUM clade</taxon>
        <taxon>Lecanoromycetidae</taxon>
        <taxon>Lecanorales</taxon>
        <taxon>Lecanorineae</taxon>
        <taxon>Ramalinaceae</taxon>
        <taxon>Ramalina</taxon>
    </lineage>
</organism>
<accession>A0AA43TU07</accession>
<dbReference type="PANTHER" id="PTHR47791:SF1">
    <property type="entry name" value="ENDO MANNANASE, GH76 FAMILY (EUROFUNG)"/>
    <property type="match status" value="1"/>
</dbReference>